<evidence type="ECO:0000256" key="2">
    <source>
        <dbReference type="ARBA" id="ARBA00006275"/>
    </source>
</evidence>
<evidence type="ECO:0000313" key="9">
    <source>
        <dbReference type="Proteomes" id="UP001165444"/>
    </source>
</evidence>
<dbReference type="Proteomes" id="UP001165444">
    <property type="component" value="Unassembled WGS sequence"/>
</dbReference>
<organism evidence="8 9">
    <name type="scientific">Parabacteroides faecalis</name>
    <dbReference type="NCBI Taxonomy" id="2924040"/>
    <lineage>
        <taxon>Bacteria</taxon>
        <taxon>Pseudomonadati</taxon>
        <taxon>Bacteroidota</taxon>
        <taxon>Bacteroidia</taxon>
        <taxon>Bacteroidales</taxon>
        <taxon>Tannerellaceae</taxon>
        <taxon>Parabacteroides</taxon>
    </lineage>
</organism>
<keyword evidence="9" id="KW-1185">Reference proteome</keyword>
<evidence type="ECO:0000256" key="1">
    <source>
        <dbReference type="ARBA" id="ARBA00004442"/>
    </source>
</evidence>
<dbReference type="InterPro" id="IPR011990">
    <property type="entry name" value="TPR-like_helical_dom_sf"/>
</dbReference>
<protein>
    <submittedName>
        <fullName evidence="8">RagB/SusD family nutrient uptake outer membrane protein</fullName>
    </submittedName>
</protein>
<feature type="domain" description="RagB/SusD" evidence="6">
    <location>
        <begin position="277"/>
        <end position="569"/>
    </location>
</feature>
<keyword evidence="5" id="KW-0998">Cell outer membrane</keyword>
<gene>
    <name evidence="8" type="ORF">MUN53_02205</name>
</gene>
<comment type="subcellular location">
    <subcellularLocation>
        <location evidence="1">Cell outer membrane</location>
    </subcellularLocation>
</comment>
<dbReference type="EMBL" id="JAKZMM010000004">
    <property type="protein sequence ID" value="MCJ2379437.1"/>
    <property type="molecule type" value="Genomic_DNA"/>
</dbReference>
<evidence type="ECO:0000313" key="8">
    <source>
        <dbReference type="EMBL" id="MCJ2379437.1"/>
    </source>
</evidence>
<dbReference type="PROSITE" id="PS51257">
    <property type="entry name" value="PROKAR_LIPOPROTEIN"/>
    <property type="match status" value="1"/>
</dbReference>
<dbReference type="RefSeq" id="WP_243323248.1">
    <property type="nucleotide sequence ID" value="NZ_JAKZMM010000004.1"/>
</dbReference>
<keyword evidence="4" id="KW-0472">Membrane</keyword>
<reference evidence="8 9" key="1">
    <citation type="submission" date="2022-03" db="EMBL/GenBank/DDBJ databases">
        <title>Parabacteroides sp. nov. isolated from swine feces.</title>
        <authorList>
            <person name="Bak J.E."/>
        </authorList>
    </citation>
    <scope>NUCLEOTIDE SEQUENCE [LARGE SCALE GENOMIC DNA]</scope>
    <source>
        <strain evidence="8 9">AGMB00274</strain>
    </source>
</reference>
<sequence length="569" mass="63965">MKKYIVGLLLTGLSSYFLTSCYELDLNPLAQGSSENWYSSETEIEMALKDGYRHEFWPLDKEEWTDDYVYRETNSSIVNGTLTGQDGSVTDLWSNQYKAIARANTILANMEKAASLGISEAKINQYTAEALFLRASRYASLISHFGDVVYVDEVIDIDEAFNIGRTPKQEIIPLVYEDFDKAAAGLPISYSGSSSQRATSGAALALKARFALYMGDWKIAAEAAKACMELGIYNLYPNYSELFLSTTRNTEETIFAIPRSVADKITIGNGTVLNAISRNPGGWAAMDPSWDLLAAYTCTDGLPIDESPLFDSHDPFKNRDPRCTATIVAFGSRHLGYEYNPHPEALEVMNFNTGKMQKNNDTRANAQYASFNGLIWKKGIDETWLANGMDVDPDKIIIRYADVLLMYAEAKIELNEIDQSVLDAINQVRARAYGVDISATDSYPAVTEKDQNKLRKILRTERRMELAYEGLRYMDLIRWRLASKALTNKSYGLLYPSSLLIEKVTSQGGWFWPSTPQIDEDGIPDFSAMESAGQIAVLSQRLWNDRQYLWPIPTKEILINENLKQNEGY</sequence>
<dbReference type="Gene3D" id="1.25.40.390">
    <property type="match status" value="1"/>
</dbReference>
<accession>A0ABT0BXD4</accession>
<dbReference type="SUPFAM" id="SSF48452">
    <property type="entry name" value="TPR-like"/>
    <property type="match status" value="1"/>
</dbReference>
<evidence type="ECO:0000256" key="4">
    <source>
        <dbReference type="ARBA" id="ARBA00023136"/>
    </source>
</evidence>
<dbReference type="Pfam" id="PF14322">
    <property type="entry name" value="SusD-like_3"/>
    <property type="match status" value="1"/>
</dbReference>
<feature type="domain" description="SusD-like N-terminal" evidence="7">
    <location>
        <begin position="75"/>
        <end position="212"/>
    </location>
</feature>
<evidence type="ECO:0000256" key="3">
    <source>
        <dbReference type="ARBA" id="ARBA00022729"/>
    </source>
</evidence>
<evidence type="ECO:0000256" key="5">
    <source>
        <dbReference type="ARBA" id="ARBA00023237"/>
    </source>
</evidence>
<comment type="caution">
    <text evidence="8">The sequence shown here is derived from an EMBL/GenBank/DDBJ whole genome shotgun (WGS) entry which is preliminary data.</text>
</comment>
<dbReference type="InterPro" id="IPR012944">
    <property type="entry name" value="SusD_RagB_dom"/>
</dbReference>
<dbReference type="Pfam" id="PF07980">
    <property type="entry name" value="SusD_RagB"/>
    <property type="match status" value="1"/>
</dbReference>
<name>A0ABT0BXD4_9BACT</name>
<evidence type="ECO:0000259" key="7">
    <source>
        <dbReference type="Pfam" id="PF14322"/>
    </source>
</evidence>
<evidence type="ECO:0000259" key="6">
    <source>
        <dbReference type="Pfam" id="PF07980"/>
    </source>
</evidence>
<keyword evidence="3" id="KW-0732">Signal</keyword>
<dbReference type="InterPro" id="IPR033985">
    <property type="entry name" value="SusD-like_N"/>
</dbReference>
<proteinExistence type="inferred from homology"/>
<comment type="similarity">
    <text evidence="2">Belongs to the SusD family.</text>
</comment>